<dbReference type="InterPro" id="IPR001638">
    <property type="entry name" value="Solute-binding_3/MltF_N"/>
</dbReference>
<dbReference type="RefSeq" id="WP_065628923.1">
    <property type="nucleotide sequence ID" value="NZ_CBDRND010000001.1"/>
</dbReference>
<evidence type="ECO:0000256" key="2">
    <source>
        <dbReference type="ARBA" id="ARBA00022448"/>
    </source>
</evidence>
<reference evidence="7" key="2">
    <citation type="submission" date="2022-01" db="EMBL/GenBank/DDBJ databases">
        <authorList>
            <person name="Sanchez-Suarez J."/>
            <person name="Villamil L."/>
            <person name="Diaz L.E."/>
        </authorList>
    </citation>
    <scope>NUCLEOTIDE SEQUENCE</scope>
    <source>
        <strain evidence="7">EUFUS-Z928</strain>
    </source>
</reference>
<evidence type="ECO:0000256" key="1">
    <source>
        <dbReference type="ARBA" id="ARBA00010333"/>
    </source>
</evidence>
<comment type="similarity">
    <text evidence="1">Belongs to the bacterial solute-binding protein 3 family.</text>
</comment>
<dbReference type="Pfam" id="PF00497">
    <property type="entry name" value="SBP_bac_3"/>
    <property type="match status" value="1"/>
</dbReference>
<dbReference type="Gene3D" id="3.40.190.10">
    <property type="entry name" value="Periplasmic binding protein-like II"/>
    <property type="match status" value="2"/>
</dbReference>
<name>A0AAX3TCU5_9ACTN</name>
<reference evidence="7" key="1">
    <citation type="journal article" date="2022" name="Data Brief">
        <title>Draft genome sequence data of Gordonia hongkongensis strain EUFUS-Z928 isolated from the octocoral Eunicea fusca.</title>
        <authorList>
            <person name="Sanchez-Suarez J."/>
            <person name="Diaz L."/>
            <person name="Melo-Bolivar J."/>
            <person name="Villamil L."/>
        </authorList>
    </citation>
    <scope>NUCLEOTIDE SEQUENCE</scope>
    <source>
        <strain evidence="7">EUFUS-Z928</strain>
    </source>
</reference>
<evidence type="ECO:0000313" key="10">
    <source>
        <dbReference type="Proteomes" id="UP001213504"/>
    </source>
</evidence>
<evidence type="ECO:0000259" key="6">
    <source>
        <dbReference type="SMART" id="SM00062"/>
    </source>
</evidence>
<dbReference type="PANTHER" id="PTHR30085:SF6">
    <property type="entry name" value="ABC TRANSPORTER GLUTAMINE-BINDING PROTEIN GLNH"/>
    <property type="match status" value="1"/>
</dbReference>
<dbReference type="CDD" id="cd13690">
    <property type="entry name" value="PBP2_GluB"/>
    <property type="match status" value="1"/>
</dbReference>
<feature type="chain" id="PRO_5043948864" evidence="5">
    <location>
        <begin position="29"/>
        <end position="335"/>
    </location>
</feature>
<evidence type="ECO:0000313" key="8">
    <source>
        <dbReference type="EMBL" id="WFP26839.1"/>
    </source>
</evidence>
<dbReference type="PROSITE" id="PS51257">
    <property type="entry name" value="PROKAR_LIPOPROTEIN"/>
    <property type="match status" value="1"/>
</dbReference>
<sequence length="335" mass="35973">MTQRTTRPMRTAGLVLAVGALLATVLSACGSTEPRNLLDSIREGSVVLGVKFDQPGLGLYEPDGNVEGFDASVSRYVVNHIADDLGVPHPEVTWRETPSARREAMIDNGEVDLIAATYSINAARSKKVSFGGPYLVTYQGLMVRADDNTIDELADLDKGKKLCSVTGSTPAQNVKAQLPAVQLQEYDSYSACVEALRRDKVDAVTTDEAILAGYSNFWEGEFKLVEMTYLKDACVKDALKTAGSPFSTERYGVGLALDDTASQNAVNTALDAMLAPSVDGESAWNAALREALGNPYVDEIIARADRPDSKFPYLPDPGDLDFLDSPSTPCPPGLQ</sequence>
<evidence type="ECO:0000256" key="4">
    <source>
        <dbReference type="SAM" id="MobiDB-lite"/>
    </source>
</evidence>
<dbReference type="Proteomes" id="UP001152308">
    <property type="component" value="Unassembled WGS sequence"/>
</dbReference>
<dbReference type="EMBL" id="CP121270">
    <property type="protein sequence ID" value="WFP26839.1"/>
    <property type="molecule type" value="Genomic_DNA"/>
</dbReference>
<dbReference type="Proteomes" id="UP001213504">
    <property type="component" value="Chromosome"/>
</dbReference>
<protein>
    <submittedName>
        <fullName evidence="8">Glutamate ABC transporter substrate-binding protein</fullName>
    </submittedName>
</protein>
<gene>
    <name evidence="7" type="ORF">L2299_06295</name>
    <name evidence="8" type="ORF">P9A14_10305</name>
</gene>
<dbReference type="EMBL" id="JAKJLQ010000003">
    <property type="protein sequence ID" value="MDF6100657.1"/>
    <property type="molecule type" value="Genomic_DNA"/>
</dbReference>
<keyword evidence="2" id="KW-0813">Transport</keyword>
<evidence type="ECO:0000256" key="5">
    <source>
        <dbReference type="SAM" id="SignalP"/>
    </source>
</evidence>
<feature type="region of interest" description="Disordered" evidence="4">
    <location>
        <begin position="307"/>
        <end position="335"/>
    </location>
</feature>
<accession>A0AAX3TCU5</accession>
<keyword evidence="3 5" id="KW-0732">Signal</keyword>
<dbReference type="SMART" id="SM00062">
    <property type="entry name" value="PBPb"/>
    <property type="match status" value="1"/>
</dbReference>
<dbReference type="GO" id="GO:0005576">
    <property type="term" value="C:extracellular region"/>
    <property type="evidence" value="ECO:0007669"/>
    <property type="project" value="TreeGrafter"/>
</dbReference>
<evidence type="ECO:0000256" key="3">
    <source>
        <dbReference type="ARBA" id="ARBA00022729"/>
    </source>
</evidence>
<dbReference type="PANTHER" id="PTHR30085">
    <property type="entry name" value="AMINO ACID ABC TRANSPORTER PERMEASE"/>
    <property type="match status" value="1"/>
</dbReference>
<evidence type="ECO:0000313" key="9">
    <source>
        <dbReference type="Proteomes" id="UP001152308"/>
    </source>
</evidence>
<dbReference type="AlphaFoldDB" id="A0AAX3TCU5"/>
<evidence type="ECO:0000313" key="7">
    <source>
        <dbReference type="EMBL" id="MDF6100657.1"/>
    </source>
</evidence>
<dbReference type="GO" id="GO:0006865">
    <property type="term" value="P:amino acid transport"/>
    <property type="evidence" value="ECO:0007669"/>
    <property type="project" value="TreeGrafter"/>
</dbReference>
<keyword evidence="9" id="KW-1185">Reference proteome</keyword>
<dbReference type="SUPFAM" id="SSF53850">
    <property type="entry name" value="Periplasmic binding protein-like II"/>
    <property type="match status" value="1"/>
</dbReference>
<dbReference type="InterPro" id="IPR051455">
    <property type="entry name" value="Bact_solute-bind_prot3"/>
</dbReference>
<dbReference type="GO" id="GO:0030288">
    <property type="term" value="C:outer membrane-bounded periplasmic space"/>
    <property type="evidence" value="ECO:0007669"/>
    <property type="project" value="TreeGrafter"/>
</dbReference>
<organism evidence="8 10">
    <name type="scientific">Gordonia hongkongensis</name>
    <dbReference type="NCBI Taxonomy" id="1701090"/>
    <lineage>
        <taxon>Bacteria</taxon>
        <taxon>Bacillati</taxon>
        <taxon>Actinomycetota</taxon>
        <taxon>Actinomycetes</taxon>
        <taxon>Mycobacteriales</taxon>
        <taxon>Gordoniaceae</taxon>
        <taxon>Gordonia</taxon>
    </lineage>
</organism>
<feature type="domain" description="Solute-binding protein family 3/N-terminal" evidence="6">
    <location>
        <begin position="45"/>
        <end position="285"/>
    </location>
</feature>
<feature type="signal peptide" evidence="5">
    <location>
        <begin position="1"/>
        <end position="28"/>
    </location>
</feature>
<proteinExistence type="inferred from homology"/>
<reference evidence="8" key="3">
    <citation type="submission" date="2023-04" db="EMBL/GenBank/DDBJ databases">
        <title>Complete genome sequence of a phthalic acid esters degrading bacterial strain.</title>
        <authorList>
            <person name="Weng L."/>
            <person name="Jia Y."/>
            <person name="Ren L."/>
        </authorList>
    </citation>
    <scope>NUCLEOTIDE SEQUENCE</scope>
    <source>
        <strain evidence="8">RL-LY01</strain>
    </source>
</reference>